<evidence type="ECO:0000256" key="7">
    <source>
        <dbReference type="ARBA" id="ARBA00023136"/>
    </source>
</evidence>
<dbReference type="Gene3D" id="3.30.70.1230">
    <property type="entry name" value="Nucleotide cyclase"/>
    <property type="match status" value="1"/>
</dbReference>
<feature type="region of interest" description="Disordered" evidence="13">
    <location>
        <begin position="969"/>
        <end position="993"/>
    </location>
</feature>
<feature type="region of interest" description="Disordered" evidence="13">
    <location>
        <begin position="323"/>
        <end position="371"/>
    </location>
</feature>
<dbReference type="Gene3D" id="1.10.510.10">
    <property type="entry name" value="Transferase(Phosphotransferase) domain 1"/>
    <property type="match status" value="1"/>
</dbReference>
<evidence type="ECO:0000256" key="2">
    <source>
        <dbReference type="ARBA" id="ARBA00004167"/>
    </source>
</evidence>
<dbReference type="InterPro" id="IPR011009">
    <property type="entry name" value="Kinase-like_dom_sf"/>
</dbReference>
<evidence type="ECO:0000256" key="5">
    <source>
        <dbReference type="ARBA" id="ARBA00022741"/>
    </source>
</evidence>
<keyword evidence="4 14" id="KW-0812">Transmembrane</keyword>
<feature type="region of interest" description="Disordered" evidence="13">
    <location>
        <begin position="27"/>
        <end position="59"/>
    </location>
</feature>
<feature type="domain" description="Protein kinase" evidence="15">
    <location>
        <begin position="329"/>
        <end position="614"/>
    </location>
</feature>
<dbReference type="InterPro" id="IPR001054">
    <property type="entry name" value="A/G_cyclase"/>
</dbReference>
<feature type="domain" description="Guanylate cyclase" evidence="16">
    <location>
        <begin position="689"/>
        <end position="818"/>
    </location>
</feature>
<dbReference type="PROSITE" id="PS50011">
    <property type="entry name" value="PROTEIN_KINASE_DOM"/>
    <property type="match status" value="1"/>
</dbReference>
<dbReference type="InterPro" id="IPR029787">
    <property type="entry name" value="Nucleotide_cyclase"/>
</dbReference>
<feature type="non-terminal residue" evidence="17">
    <location>
        <position position="1225"/>
    </location>
</feature>
<dbReference type="GO" id="GO:0005524">
    <property type="term" value="F:ATP binding"/>
    <property type="evidence" value="ECO:0007669"/>
    <property type="project" value="InterPro"/>
</dbReference>
<evidence type="ECO:0000256" key="9">
    <source>
        <dbReference type="ARBA" id="ARBA00023239"/>
    </source>
</evidence>
<dbReference type="PANTHER" id="PTHR11920:SF462">
    <property type="entry name" value="GUANYLATE CYCLASE"/>
    <property type="match status" value="1"/>
</dbReference>
<dbReference type="PANTHER" id="PTHR11920">
    <property type="entry name" value="GUANYLYL CYCLASE"/>
    <property type="match status" value="1"/>
</dbReference>
<dbReference type="PROSITE" id="PS00452">
    <property type="entry name" value="GUANYLATE_CYCLASE_1"/>
    <property type="match status" value="1"/>
</dbReference>
<feature type="transmembrane region" description="Helical" evidence="14">
    <location>
        <begin position="264"/>
        <end position="288"/>
    </location>
</feature>
<reference evidence="17 18" key="1">
    <citation type="submission" date="2024-05" db="EMBL/GenBank/DDBJ databases">
        <authorList>
            <person name="Wallberg A."/>
        </authorList>
    </citation>
    <scope>NUCLEOTIDE SEQUENCE [LARGE SCALE GENOMIC DNA]</scope>
</reference>
<keyword evidence="8" id="KW-0325">Glycoprotein</keyword>
<dbReference type="GO" id="GO:0035556">
    <property type="term" value="P:intracellular signal transduction"/>
    <property type="evidence" value="ECO:0007669"/>
    <property type="project" value="InterPro"/>
</dbReference>
<keyword evidence="18" id="KW-1185">Reference proteome</keyword>
<accession>A0AAV2S8T2</accession>
<evidence type="ECO:0000256" key="11">
    <source>
        <dbReference type="RuleBase" id="RU000405"/>
    </source>
</evidence>
<evidence type="ECO:0000256" key="4">
    <source>
        <dbReference type="ARBA" id="ARBA00022692"/>
    </source>
</evidence>
<evidence type="ECO:0000259" key="16">
    <source>
        <dbReference type="PROSITE" id="PS50125"/>
    </source>
</evidence>
<evidence type="ECO:0000313" key="17">
    <source>
        <dbReference type="EMBL" id="CAL4167948.1"/>
    </source>
</evidence>
<evidence type="ECO:0000256" key="3">
    <source>
        <dbReference type="ARBA" id="ARBA00012202"/>
    </source>
</evidence>
<dbReference type="GO" id="GO:0001653">
    <property type="term" value="F:peptide receptor activity"/>
    <property type="evidence" value="ECO:0007669"/>
    <property type="project" value="TreeGrafter"/>
</dbReference>
<proteinExistence type="inferred from homology"/>
<keyword evidence="10 12" id="KW-0141">cGMP biosynthesis</keyword>
<feature type="compositionally biased region" description="Basic and acidic residues" evidence="13">
    <location>
        <begin position="359"/>
        <end position="369"/>
    </location>
</feature>
<evidence type="ECO:0000256" key="10">
    <source>
        <dbReference type="ARBA" id="ARBA00023293"/>
    </source>
</evidence>
<evidence type="ECO:0000256" key="13">
    <source>
        <dbReference type="SAM" id="MobiDB-lite"/>
    </source>
</evidence>
<dbReference type="EMBL" id="CAXKWB010049123">
    <property type="protein sequence ID" value="CAL4167948.1"/>
    <property type="molecule type" value="Genomic_DNA"/>
</dbReference>
<dbReference type="GO" id="GO:0007168">
    <property type="term" value="P:receptor guanylyl cyclase signaling pathway"/>
    <property type="evidence" value="ECO:0007669"/>
    <property type="project" value="TreeGrafter"/>
</dbReference>
<comment type="subcellular location">
    <subcellularLocation>
        <location evidence="2">Membrane</location>
        <topology evidence="2">Single-pass membrane protein</topology>
    </subcellularLocation>
</comment>
<comment type="caution">
    <text evidence="17">The sequence shown here is derived from an EMBL/GenBank/DDBJ whole genome shotgun (WGS) entry which is preliminary data.</text>
</comment>
<feature type="compositionally biased region" description="Polar residues" evidence="13">
    <location>
        <begin position="1056"/>
        <end position="1069"/>
    </location>
</feature>
<dbReference type="FunFam" id="3.30.70.1230:FF:000039">
    <property type="entry name" value="Guanylate cyclase"/>
    <property type="match status" value="1"/>
</dbReference>
<dbReference type="InterPro" id="IPR001245">
    <property type="entry name" value="Ser-Thr/Tyr_kinase_cat_dom"/>
</dbReference>
<dbReference type="AlphaFoldDB" id="A0AAV2S8T2"/>
<feature type="region of interest" description="Disordered" evidence="13">
    <location>
        <begin position="1089"/>
        <end position="1109"/>
    </location>
</feature>
<evidence type="ECO:0000259" key="15">
    <source>
        <dbReference type="PROSITE" id="PS50011"/>
    </source>
</evidence>
<protein>
    <recommendedName>
        <fullName evidence="3 12">Guanylate cyclase</fullName>
        <ecNumber evidence="3 12">4.6.1.2</ecNumber>
    </recommendedName>
</protein>
<feature type="region of interest" description="Disordered" evidence="13">
    <location>
        <begin position="1008"/>
        <end position="1069"/>
    </location>
</feature>
<dbReference type="InterPro" id="IPR018297">
    <property type="entry name" value="A/G_cyclase_CS"/>
</dbReference>
<dbReference type="Pfam" id="PF00211">
    <property type="entry name" value="Guanylate_cyc"/>
    <property type="match status" value="1"/>
</dbReference>
<dbReference type="GO" id="GO:0004672">
    <property type="term" value="F:protein kinase activity"/>
    <property type="evidence" value="ECO:0007669"/>
    <property type="project" value="InterPro"/>
</dbReference>
<dbReference type="EC" id="4.6.1.2" evidence="3 12"/>
<dbReference type="InterPro" id="IPR050401">
    <property type="entry name" value="Cyclic_nucleotide_synthase"/>
</dbReference>
<feature type="compositionally biased region" description="Basic and acidic residues" evidence="13">
    <location>
        <begin position="323"/>
        <end position="334"/>
    </location>
</feature>
<dbReference type="SUPFAM" id="SSF55073">
    <property type="entry name" value="Nucleotide cyclase"/>
    <property type="match status" value="1"/>
</dbReference>
<feature type="compositionally biased region" description="Polar residues" evidence="13">
    <location>
        <begin position="972"/>
        <end position="993"/>
    </location>
</feature>
<dbReference type="GO" id="GO:0004016">
    <property type="term" value="F:adenylate cyclase activity"/>
    <property type="evidence" value="ECO:0007669"/>
    <property type="project" value="TreeGrafter"/>
</dbReference>
<dbReference type="FunFam" id="1.10.510.10:FF:000801">
    <property type="entry name" value="Guanylate cyclase"/>
    <property type="match status" value="1"/>
</dbReference>
<gene>
    <name evidence="17" type="ORF">MNOR_LOCUS33646</name>
</gene>
<evidence type="ECO:0000256" key="1">
    <source>
        <dbReference type="ARBA" id="ARBA00001436"/>
    </source>
</evidence>
<dbReference type="SUPFAM" id="SSF56112">
    <property type="entry name" value="Protein kinase-like (PK-like)"/>
    <property type="match status" value="1"/>
</dbReference>
<dbReference type="GO" id="GO:0004383">
    <property type="term" value="F:guanylate cyclase activity"/>
    <property type="evidence" value="ECO:0007669"/>
    <property type="project" value="UniProtKB-EC"/>
</dbReference>
<dbReference type="InterPro" id="IPR000719">
    <property type="entry name" value="Prot_kinase_dom"/>
</dbReference>
<evidence type="ECO:0000256" key="12">
    <source>
        <dbReference type="RuleBase" id="RU003431"/>
    </source>
</evidence>
<comment type="similarity">
    <text evidence="11">Belongs to the adenylyl cyclase class-4/guanylyl cyclase family.</text>
</comment>
<name>A0AAV2S8T2_MEGNR</name>
<dbReference type="PROSITE" id="PS50125">
    <property type="entry name" value="GUANYLATE_CYCLASE_2"/>
    <property type="match status" value="1"/>
</dbReference>
<evidence type="ECO:0000313" key="18">
    <source>
        <dbReference type="Proteomes" id="UP001497623"/>
    </source>
</evidence>
<evidence type="ECO:0000256" key="6">
    <source>
        <dbReference type="ARBA" id="ARBA00022989"/>
    </source>
</evidence>
<dbReference type="Proteomes" id="UP001497623">
    <property type="component" value="Unassembled WGS sequence"/>
</dbReference>
<dbReference type="GO" id="GO:0005886">
    <property type="term" value="C:plasma membrane"/>
    <property type="evidence" value="ECO:0007669"/>
    <property type="project" value="TreeGrafter"/>
</dbReference>
<dbReference type="SMART" id="SM00044">
    <property type="entry name" value="CYCc"/>
    <property type="match status" value="1"/>
</dbReference>
<keyword evidence="7 14" id="KW-0472">Membrane</keyword>
<organism evidence="17 18">
    <name type="scientific">Meganyctiphanes norvegica</name>
    <name type="common">Northern krill</name>
    <name type="synonym">Thysanopoda norvegica</name>
    <dbReference type="NCBI Taxonomy" id="48144"/>
    <lineage>
        <taxon>Eukaryota</taxon>
        <taxon>Metazoa</taxon>
        <taxon>Ecdysozoa</taxon>
        <taxon>Arthropoda</taxon>
        <taxon>Crustacea</taxon>
        <taxon>Multicrustacea</taxon>
        <taxon>Malacostraca</taxon>
        <taxon>Eumalacostraca</taxon>
        <taxon>Eucarida</taxon>
        <taxon>Euphausiacea</taxon>
        <taxon>Euphausiidae</taxon>
        <taxon>Meganyctiphanes</taxon>
    </lineage>
</organism>
<keyword evidence="5" id="KW-0547">Nucleotide-binding</keyword>
<dbReference type="Pfam" id="PF07714">
    <property type="entry name" value="PK_Tyr_Ser-Thr"/>
    <property type="match status" value="1"/>
</dbReference>
<evidence type="ECO:0000256" key="8">
    <source>
        <dbReference type="ARBA" id="ARBA00023180"/>
    </source>
</evidence>
<evidence type="ECO:0000256" key="14">
    <source>
        <dbReference type="SAM" id="Phobius"/>
    </source>
</evidence>
<sequence>MARLVYDSVSLTSHILRANAGIIRLLGDPSPNRRRRRRRREVQQGRDGEVKNNKESEIKGVPTIETSPHQRTEVFLAFPSSKSLTNEKVTGSFHRGTGRRVFISTSVQERDRLYFDMKKLEEGRYKDHIKLGNELELNFVSSGGGMFNRLKKGDEEHIKTDIDSTLKTHTRFPSFSGDSAFVSASGEGMFDFVLLDWLPLDDEFKLIFKIKSDENFSTKVLSEAGFSGIDWAGNMEIPRDPICQGGAPCADVHTFNARGIGISLGYVAMIVVCLFFLICACTAFTMFIRKHLRLKEMSRGPYKILLTSADLTQSSLAEITSKKVRAEQADRRPDLLQGSYGDPEKIRPQSKLTPTDSRSSMKDYEDPPPKTKYNGDFVHVKYLVTQSHFEVTNKTMSLLKKMHDLRHENVNGFVGMLTDSAKPGFIFEYCPRKSLYDIIRKDDIKLDWSFKLSLLTDLVRGIRYIHQSPLRHHGRLTSRNCVIDGRWVLKIADYGLPMLYDAQSLDQTPYSNKDLLWKAPELLRDEQLLEKGTQQGDVFSFSIIMQEVVVRGEPYCMVQMTPQEILARLKKPPPMIRPSVSKGAAPPDAINIMKQCWSEIPIMRPDFNQIYELFKRMNQGRRYNIVDTMFQMLEKYSSNLEDLVKDRTDQLVVEKKKTEQLLNRMLPTSIADQLKQGVQVEPEEFEEATIYFSDIVGFTTLSAYSTPFEVVDLLNDLYTAFDKVINYYNVYKVETIGDAYMVVGGVPKYIPDHAAQIASMALDLLHLSGKFRIRHLHNIPIMLRIGIHTGPCCAGVVGMTMPRYCLFGDTVNTASRMESLGSAWRIHISEATAVKLREAGGYQMDYRGLTPIKGKGQMHTFWLLGKDGFTKPFPTPPPIGKAHGLEEELLQQGRLHYMSRRDSSIDTQAFLSALGVNMKGQGEDDIEEESLGEDLPPSRIPEKMLNMNNHTKEENLVDIASDNLLPEEVTESEFNNSTISVSDSTLTSDSGKTSVYVEERVIHKKSIEKNTLPNESSATLSSKSESKSNIIVKRDKESCGTQTLEQSKSDARNWSKYRSSSLSNPSQKLHPSLKMNLFERLLVINPRNENNTTQMPYSKMPDSVQTKSPKHKLVRDLSFEGKSCNPKPSICMQPEHINNDRQDNICYIGKSKGNVQSNKSYSSISAQSETIDTEDISGSLRCSQSAGSMQGVCSEVLPRSPRGLRGIIAQCQVHEVPSPTESTML</sequence>
<dbReference type="CDD" id="cd07302">
    <property type="entry name" value="CHD"/>
    <property type="match status" value="1"/>
</dbReference>
<feature type="compositionally biased region" description="Basic and acidic residues" evidence="13">
    <location>
        <begin position="41"/>
        <end position="58"/>
    </location>
</feature>
<keyword evidence="6 14" id="KW-1133">Transmembrane helix</keyword>
<keyword evidence="9 11" id="KW-0456">Lyase</keyword>
<comment type="catalytic activity">
    <reaction evidence="1 12">
        <text>GTP = 3',5'-cyclic GMP + diphosphate</text>
        <dbReference type="Rhea" id="RHEA:13665"/>
        <dbReference type="ChEBI" id="CHEBI:33019"/>
        <dbReference type="ChEBI" id="CHEBI:37565"/>
        <dbReference type="ChEBI" id="CHEBI:57746"/>
        <dbReference type="EC" id="4.6.1.2"/>
    </reaction>
</comment>